<keyword evidence="5" id="KW-0677">Repeat</keyword>
<dbReference type="PROSITE" id="PS50837">
    <property type="entry name" value="NACHT"/>
    <property type="match status" value="1"/>
</dbReference>
<reference evidence="13 15" key="2">
    <citation type="journal article" date="2013" name="Nature">
        <title>Insights into bilaterian evolution from three spiralian genomes.</title>
        <authorList>
            <person name="Simakov O."/>
            <person name="Marletaz F."/>
            <person name="Cho S.J."/>
            <person name="Edsinger-Gonzales E."/>
            <person name="Havlak P."/>
            <person name="Hellsten U."/>
            <person name="Kuo D.H."/>
            <person name="Larsson T."/>
            <person name="Lv J."/>
            <person name="Arendt D."/>
            <person name="Savage R."/>
            <person name="Osoegawa K."/>
            <person name="de Jong P."/>
            <person name="Grimwood J."/>
            <person name="Chapman J.A."/>
            <person name="Shapiro H."/>
            <person name="Aerts A."/>
            <person name="Otillar R.P."/>
            <person name="Terry A.Y."/>
            <person name="Boore J.L."/>
            <person name="Grigoriev I.V."/>
            <person name="Lindberg D.R."/>
            <person name="Seaver E.C."/>
            <person name="Weisblat D.A."/>
            <person name="Putnam N.H."/>
            <person name="Rokhsar D.S."/>
        </authorList>
    </citation>
    <scope>NUCLEOTIDE SEQUENCE</scope>
    <source>
        <strain evidence="13 15">I ESC-2004</strain>
    </source>
</reference>
<dbReference type="PANTHER" id="PTHR45690:SF19">
    <property type="entry name" value="NACHT, LRR AND PYD DOMAINS-CONTAINING PROTEIN 3"/>
    <property type="match status" value="1"/>
</dbReference>
<dbReference type="STRING" id="283909.R7TSU2"/>
<dbReference type="GO" id="GO:0005524">
    <property type="term" value="F:ATP binding"/>
    <property type="evidence" value="ECO:0007669"/>
    <property type="project" value="UniProtKB-KW"/>
</dbReference>
<keyword evidence="6" id="KW-0547">Nucleotide-binding</keyword>
<sequence length="944" mass="107146">MEGHAMTESHKSRIAKQRVRIVEDVNTIYIMDKLIQDGVFTDEDRQRIESGATSQERSRLLLDMIPQTNNAFLSLVSALKIGRYDHIANELVKQSTGEAVVGKRCFRKTEKPKTCRPKKGAYQQILSELRSLHDCTDTSACNGAGISLYQPPTLYLHHDLHAKHERSNLGILQIHQRTRKGHDIEVSRLFENTEEGSMFGVHHILLIGRPAIGKTCFLRKTCQDWANGKLWPENFDCVFLFQLREFNQDDILKKGISLRKLLMERHGPEKPDEDIIWNQLKPNKCLIIFDGLDEFKGFEELPPKDPPKYSSSSARMRLPFLLWNLLKGNIFKGCYVICSSRPRALALPLLQDLFQRNVDLHGFDEAQVVAYFQLYSKPNLSTIQCQEMLRHSENVLSVCYIPAMCHCMAEILSKTLESTDDWRQKPETWTETMLVALMYLLHKHHPKYVQQKHELSELDDILVHFCEPLSKLAELALWCTHNDPMKIIFTSQDLHRTDLAVNQAMFDMGVLNYFKTEYQGLFKTVIENYSFLHLVFMEFFAALGLALDPMKSREVFMKTSGDYEMINLFLVGFLGNRTCRRLVQKVFKRPPEWEDKAHAIVRTFFRDRYKQMEEVKPTDFAVLILMLYEGKLGADADDLLAFKISKEKNNSGLDLHETRLTASDCVSLNLDGNPIGDSGLKRLCGTPACLTRTQQLSLRDTSLTKDGILSLVQIMSTSEVEELRVSGNLIGDEGIVHICDVLASCGLKTLVLSYNQLDQEGIALISEMLAVHPLQSLKLIGCNLCDDGLQILCQNLPGSQLEKLKLNNNDIEGSDLEMLETSLKTSKVVTLVLANNKIDDEGASYLAQAIQFCLITLLVLYDNKDIGDKGAECFGIALPKSRIRVMSLAGTCITREGAAMLAIGAANAEALHYISVSEEVGSYEPRDREELQRKSRSKLRFYKE</sequence>
<name>R7TSU2_CAPTE</name>
<dbReference type="GO" id="GO:0045087">
    <property type="term" value="P:innate immune response"/>
    <property type="evidence" value="ECO:0007669"/>
    <property type="project" value="UniProtKB-KW"/>
</dbReference>
<feature type="domain" description="NACHT" evidence="12">
    <location>
        <begin position="202"/>
        <end position="344"/>
    </location>
</feature>
<dbReference type="SMART" id="SM00368">
    <property type="entry name" value="LRR_RI"/>
    <property type="match status" value="6"/>
</dbReference>
<dbReference type="GO" id="GO:0042981">
    <property type="term" value="P:regulation of apoptotic process"/>
    <property type="evidence" value="ECO:0007669"/>
    <property type="project" value="InterPro"/>
</dbReference>
<feature type="region of interest" description="Disordered" evidence="10">
    <location>
        <begin position="925"/>
        <end position="944"/>
    </location>
</feature>
<organism evidence="13">
    <name type="scientific">Capitella teleta</name>
    <name type="common">Polychaete worm</name>
    <dbReference type="NCBI Taxonomy" id="283909"/>
    <lineage>
        <taxon>Eukaryota</taxon>
        <taxon>Metazoa</taxon>
        <taxon>Spiralia</taxon>
        <taxon>Lophotrochozoa</taxon>
        <taxon>Annelida</taxon>
        <taxon>Polychaeta</taxon>
        <taxon>Sedentaria</taxon>
        <taxon>Scolecida</taxon>
        <taxon>Capitellidae</taxon>
        <taxon>Capitella</taxon>
    </lineage>
</organism>
<comment type="subcellular location">
    <subcellularLocation>
        <location evidence="1">Cytoplasm</location>
    </subcellularLocation>
</comment>
<keyword evidence="4" id="KW-0399">Innate immunity</keyword>
<dbReference type="SUPFAM" id="SSF52047">
    <property type="entry name" value="RNI-like"/>
    <property type="match status" value="1"/>
</dbReference>
<dbReference type="Proteomes" id="UP000014760">
    <property type="component" value="Unassembled WGS sequence"/>
</dbReference>
<dbReference type="Gene3D" id="1.10.533.10">
    <property type="entry name" value="Death Domain, Fas"/>
    <property type="match status" value="1"/>
</dbReference>
<dbReference type="InterPro" id="IPR050637">
    <property type="entry name" value="NLRP_innate_immun_reg"/>
</dbReference>
<evidence type="ECO:0000256" key="4">
    <source>
        <dbReference type="ARBA" id="ARBA00022588"/>
    </source>
</evidence>
<dbReference type="OMA" id="DYPIDFK"/>
<evidence type="ECO:0000313" key="14">
    <source>
        <dbReference type="EnsemblMetazoa" id="CapteP214069"/>
    </source>
</evidence>
<proteinExistence type="inferred from homology"/>
<dbReference type="GO" id="GO:0005737">
    <property type="term" value="C:cytoplasm"/>
    <property type="evidence" value="ECO:0007669"/>
    <property type="project" value="UniProtKB-SubCell"/>
</dbReference>
<evidence type="ECO:0000256" key="6">
    <source>
        <dbReference type="ARBA" id="ARBA00022741"/>
    </source>
</evidence>
<evidence type="ECO:0000256" key="2">
    <source>
        <dbReference type="ARBA" id="ARBA00008665"/>
    </source>
</evidence>
<dbReference type="EnsemblMetazoa" id="CapteT214069">
    <property type="protein sequence ID" value="CapteP214069"/>
    <property type="gene ID" value="CapteG214069"/>
</dbReference>
<dbReference type="InterPro" id="IPR001611">
    <property type="entry name" value="Leu-rich_rpt"/>
</dbReference>
<evidence type="ECO:0000256" key="9">
    <source>
        <dbReference type="ARBA" id="ARBA00022859"/>
    </source>
</evidence>
<gene>
    <name evidence="13" type="ORF">CAPTEDRAFT_214069</name>
</gene>
<dbReference type="EMBL" id="KB309537">
    <property type="protein sequence ID" value="ELT94095.1"/>
    <property type="molecule type" value="Genomic_DNA"/>
</dbReference>
<feature type="compositionally biased region" description="Basic residues" evidence="10">
    <location>
        <begin position="934"/>
        <end position="944"/>
    </location>
</feature>
<dbReference type="PANTHER" id="PTHR45690">
    <property type="entry name" value="NACHT, LRR AND PYD DOMAINS-CONTAINING PROTEIN 12"/>
    <property type="match status" value="1"/>
</dbReference>
<protein>
    <recommendedName>
        <fullName evidence="16">CARD domain-containing protein</fullName>
    </recommendedName>
</protein>
<dbReference type="Pfam" id="PF05729">
    <property type="entry name" value="NACHT"/>
    <property type="match status" value="1"/>
</dbReference>
<dbReference type="SUPFAM" id="SSF47986">
    <property type="entry name" value="DEATH domain"/>
    <property type="match status" value="1"/>
</dbReference>
<reference evidence="14" key="3">
    <citation type="submission" date="2015-06" db="UniProtKB">
        <authorList>
            <consortium name="EnsemblMetazoa"/>
        </authorList>
    </citation>
    <scope>IDENTIFICATION</scope>
</reference>
<evidence type="ECO:0000256" key="5">
    <source>
        <dbReference type="ARBA" id="ARBA00022737"/>
    </source>
</evidence>
<evidence type="ECO:0000313" key="15">
    <source>
        <dbReference type="Proteomes" id="UP000014760"/>
    </source>
</evidence>
<dbReference type="InterPro" id="IPR032675">
    <property type="entry name" value="LRR_dom_sf"/>
</dbReference>
<keyword evidence="15" id="KW-1185">Reference proteome</keyword>
<evidence type="ECO:0008006" key="16">
    <source>
        <dbReference type="Google" id="ProtNLM"/>
    </source>
</evidence>
<keyword evidence="9" id="KW-0391">Immunity</keyword>
<comment type="similarity">
    <text evidence="2">Belongs to the NLRP family.</text>
</comment>
<dbReference type="EMBL" id="AMQN01000302">
    <property type="status" value="NOT_ANNOTATED_CDS"/>
    <property type="molecule type" value="Genomic_DNA"/>
</dbReference>
<dbReference type="HOGENOM" id="CLU_311286_0_0_1"/>
<dbReference type="InterPro" id="IPR027417">
    <property type="entry name" value="P-loop_NTPase"/>
</dbReference>
<evidence type="ECO:0000259" key="11">
    <source>
        <dbReference type="PROSITE" id="PS50209"/>
    </source>
</evidence>
<evidence type="ECO:0000256" key="1">
    <source>
        <dbReference type="ARBA" id="ARBA00004496"/>
    </source>
</evidence>
<dbReference type="SUPFAM" id="SSF52540">
    <property type="entry name" value="P-loop containing nucleoside triphosphate hydrolases"/>
    <property type="match status" value="1"/>
</dbReference>
<dbReference type="PROSITE" id="PS50209">
    <property type="entry name" value="CARD"/>
    <property type="match status" value="1"/>
</dbReference>
<dbReference type="Gene3D" id="3.80.10.10">
    <property type="entry name" value="Ribonuclease Inhibitor"/>
    <property type="match status" value="2"/>
</dbReference>
<dbReference type="CDD" id="cd01671">
    <property type="entry name" value="CARD"/>
    <property type="match status" value="1"/>
</dbReference>
<keyword evidence="3" id="KW-0963">Cytoplasm</keyword>
<accession>R7TSU2</accession>
<evidence type="ECO:0000256" key="7">
    <source>
        <dbReference type="ARBA" id="ARBA00022840"/>
    </source>
</evidence>
<keyword evidence="7" id="KW-0067">ATP-binding</keyword>
<reference evidence="15" key="1">
    <citation type="submission" date="2012-12" db="EMBL/GenBank/DDBJ databases">
        <authorList>
            <person name="Hellsten U."/>
            <person name="Grimwood J."/>
            <person name="Chapman J.A."/>
            <person name="Shapiro H."/>
            <person name="Aerts A."/>
            <person name="Otillar R.P."/>
            <person name="Terry A.Y."/>
            <person name="Boore J.L."/>
            <person name="Simakov O."/>
            <person name="Marletaz F."/>
            <person name="Cho S.-J."/>
            <person name="Edsinger-Gonzales E."/>
            <person name="Havlak P."/>
            <person name="Kuo D.-H."/>
            <person name="Larsson T."/>
            <person name="Lv J."/>
            <person name="Arendt D."/>
            <person name="Savage R."/>
            <person name="Osoegawa K."/>
            <person name="de Jong P."/>
            <person name="Lindberg D.R."/>
            <person name="Seaver E.C."/>
            <person name="Weisblat D.A."/>
            <person name="Putnam N.H."/>
            <person name="Grigoriev I.V."/>
            <person name="Rokhsar D.S."/>
        </authorList>
    </citation>
    <scope>NUCLEOTIDE SEQUENCE</scope>
    <source>
        <strain evidence="15">I ESC-2004</strain>
    </source>
</reference>
<dbReference type="Pfam" id="PF00619">
    <property type="entry name" value="CARD"/>
    <property type="match status" value="1"/>
</dbReference>
<evidence type="ECO:0000256" key="10">
    <source>
        <dbReference type="SAM" id="MobiDB-lite"/>
    </source>
</evidence>
<dbReference type="InterPro" id="IPR001315">
    <property type="entry name" value="CARD"/>
</dbReference>
<dbReference type="AlphaFoldDB" id="R7TSU2"/>
<evidence type="ECO:0000256" key="3">
    <source>
        <dbReference type="ARBA" id="ARBA00022490"/>
    </source>
</evidence>
<feature type="domain" description="CARD" evidence="11">
    <location>
        <begin position="6"/>
        <end position="94"/>
    </location>
</feature>
<evidence type="ECO:0000313" key="13">
    <source>
        <dbReference type="EMBL" id="ELT94095.1"/>
    </source>
</evidence>
<dbReference type="Pfam" id="PF13516">
    <property type="entry name" value="LRR_6"/>
    <property type="match status" value="3"/>
</dbReference>
<keyword evidence="8" id="KW-0832">Ubl conjugation</keyword>
<dbReference type="InterPro" id="IPR007111">
    <property type="entry name" value="NACHT_NTPase"/>
</dbReference>
<dbReference type="InterPro" id="IPR011029">
    <property type="entry name" value="DEATH-like_dom_sf"/>
</dbReference>
<dbReference type="OrthoDB" id="5962656at2759"/>
<evidence type="ECO:0000256" key="8">
    <source>
        <dbReference type="ARBA" id="ARBA00022843"/>
    </source>
</evidence>
<dbReference type="Gene3D" id="3.40.50.300">
    <property type="entry name" value="P-loop containing nucleotide triphosphate hydrolases"/>
    <property type="match status" value="1"/>
</dbReference>
<evidence type="ECO:0000259" key="12">
    <source>
        <dbReference type="PROSITE" id="PS50837"/>
    </source>
</evidence>